<evidence type="ECO:0000313" key="15">
    <source>
        <dbReference type="Proteomes" id="UP001254608"/>
    </source>
</evidence>
<dbReference type="Gene3D" id="2.40.160.20">
    <property type="match status" value="1"/>
</dbReference>
<accession>A0ABU2WFU0</accession>
<dbReference type="PRINTS" id="PR01023">
    <property type="entry name" value="NAFLGMOTY"/>
</dbReference>
<keyword evidence="5 12" id="KW-0732">Signal</keyword>
<evidence type="ECO:0000256" key="12">
    <source>
        <dbReference type="SAM" id="SignalP"/>
    </source>
</evidence>
<dbReference type="InterPro" id="IPR006665">
    <property type="entry name" value="OmpA-like"/>
</dbReference>
<keyword evidence="3" id="KW-1134">Transmembrane beta strand</keyword>
<evidence type="ECO:0000256" key="8">
    <source>
        <dbReference type="ARBA" id="ARBA00023136"/>
    </source>
</evidence>
<dbReference type="Proteomes" id="UP001254608">
    <property type="component" value="Unassembled WGS sequence"/>
</dbReference>
<feature type="signal peptide" evidence="12">
    <location>
        <begin position="1"/>
        <end position="28"/>
    </location>
</feature>
<gene>
    <name evidence="14" type="ORF">RM530_03235</name>
</gene>
<reference evidence="14 15" key="1">
    <citation type="submission" date="2023-09" db="EMBL/GenBank/DDBJ databases">
        <authorList>
            <person name="Rey-Velasco X."/>
        </authorList>
    </citation>
    <scope>NUCLEOTIDE SEQUENCE [LARGE SCALE GENOMIC DNA]</scope>
    <source>
        <strain evidence="14 15">W345</strain>
    </source>
</reference>
<dbReference type="SUPFAM" id="SSF103088">
    <property type="entry name" value="OmpA-like"/>
    <property type="match status" value="1"/>
</dbReference>
<keyword evidence="9" id="KW-0998">Cell outer membrane</keyword>
<evidence type="ECO:0000256" key="5">
    <source>
        <dbReference type="ARBA" id="ARBA00022729"/>
    </source>
</evidence>
<dbReference type="EMBL" id="JAVRIC010000003">
    <property type="protein sequence ID" value="MDT0496378.1"/>
    <property type="molecule type" value="Genomic_DNA"/>
</dbReference>
<keyword evidence="6" id="KW-0406">Ion transport</keyword>
<feature type="region of interest" description="Disordered" evidence="11">
    <location>
        <begin position="224"/>
        <end position="248"/>
    </location>
</feature>
<evidence type="ECO:0000256" key="7">
    <source>
        <dbReference type="ARBA" id="ARBA00023114"/>
    </source>
</evidence>
<evidence type="ECO:0000256" key="4">
    <source>
        <dbReference type="ARBA" id="ARBA00022692"/>
    </source>
</evidence>
<protein>
    <submittedName>
        <fullName evidence="14">OmpA family protein</fullName>
    </submittedName>
</protein>
<keyword evidence="2" id="KW-0813">Transport</keyword>
<evidence type="ECO:0000259" key="13">
    <source>
        <dbReference type="PROSITE" id="PS51123"/>
    </source>
</evidence>
<proteinExistence type="predicted"/>
<evidence type="ECO:0000313" key="14">
    <source>
        <dbReference type="EMBL" id="MDT0496378.1"/>
    </source>
</evidence>
<dbReference type="CDD" id="cd07185">
    <property type="entry name" value="OmpA_C-like"/>
    <property type="match status" value="1"/>
</dbReference>
<dbReference type="Pfam" id="PF00691">
    <property type="entry name" value="OmpA"/>
    <property type="match status" value="1"/>
</dbReference>
<dbReference type="InterPro" id="IPR011250">
    <property type="entry name" value="OMP/PagP_B-barrel"/>
</dbReference>
<dbReference type="InterPro" id="IPR050330">
    <property type="entry name" value="Bact_OuterMem_StrucFunc"/>
</dbReference>
<dbReference type="InterPro" id="IPR036737">
    <property type="entry name" value="OmpA-like_sf"/>
</dbReference>
<evidence type="ECO:0000256" key="3">
    <source>
        <dbReference type="ARBA" id="ARBA00022452"/>
    </source>
</evidence>
<dbReference type="Pfam" id="PF13505">
    <property type="entry name" value="OMP_b-brl"/>
    <property type="match status" value="1"/>
</dbReference>
<evidence type="ECO:0000256" key="2">
    <source>
        <dbReference type="ARBA" id="ARBA00022448"/>
    </source>
</evidence>
<name>A0ABU2WFU0_9GAMM</name>
<evidence type="ECO:0000256" key="6">
    <source>
        <dbReference type="ARBA" id="ARBA00023065"/>
    </source>
</evidence>
<dbReference type="InterPro" id="IPR006664">
    <property type="entry name" value="OMP_bac"/>
</dbReference>
<evidence type="ECO:0000256" key="10">
    <source>
        <dbReference type="PROSITE-ProRule" id="PRU00473"/>
    </source>
</evidence>
<sequence length="384" mass="40100">MNRKRQLIAWMAGLMGGALLGPSAVVQAGDETAAEAIHNRFYISPMASYVLADQDRGTDDAVGGTLVVGKMFRSQFGIELEANYAGYDSESGGDDATVVGGGLRGILFPTSGSVYGLLGLGYGRFEDHPGADPEYDSALLTLGLGYLLGPFDFVASGISVRAEAALRTDIHGRDQTADSINNALNEGLFNLGLLIPLGAGPQPPKPEPEPVVVVPPVAVADSDGDGVNDPSDQCPGTPAGTEVDPQGCPLPPPACTPYGEGSEMELAGCLPGDTIVLQGVTFEFDSAILTPNARTILNRVVGALTDAPQIRVEVAGHTDARGADAYNLELSDQRAQSVVDYLTGKGVAADRLEARGYGESNSVADNQTEEGRELNRRVELKIID</sequence>
<evidence type="ECO:0000256" key="1">
    <source>
        <dbReference type="ARBA" id="ARBA00004571"/>
    </source>
</evidence>
<dbReference type="PANTHER" id="PTHR30329:SF21">
    <property type="entry name" value="LIPOPROTEIN YIAD-RELATED"/>
    <property type="match status" value="1"/>
</dbReference>
<dbReference type="PROSITE" id="PS51123">
    <property type="entry name" value="OMPA_2"/>
    <property type="match status" value="1"/>
</dbReference>
<dbReference type="Gene3D" id="3.30.1330.60">
    <property type="entry name" value="OmpA-like domain"/>
    <property type="match status" value="1"/>
</dbReference>
<dbReference type="PANTHER" id="PTHR30329">
    <property type="entry name" value="STATOR ELEMENT OF FLAGELLAR MOTOR COMPLEX"/>
    <property type="match status" value="1"/>
</dbReference>
<keyword evidence="4" id="KW-0812">Transmembrane</keyword>
<keyword evidence="7" id="KW-0626">Porin</keyword>
<dbReference type="PRINTS" id="PR01021">
    <property type="entry name" value="OMPADOMAIN"/>
</dbReference>
<evidence type="ECO:0000256" key="9">
    <source>
        <dbReference type="ARBA" id="ARBA00023237"/>
    </source>
</evidence>
<comment type="subcellular location">
    <subcellularLocation>
        <location evidence="1">Cell outer membrane</location>
        <topology evidence="1">Multi-pass membrane protein</topology>
    </subcellularLocation>
</comment>
<feature type="domain" description="OmpA-like" evidence="13">
    <location>
        <begin position="271"/>
        <end position="384"/>
    </location>
</feature>
<dbReference type="SUPFAM" id="SSF56925">
    <property type="entry name" value="OMPA-like"/>
    <property type="match status" value="1"/>
</dbReference>
<keyword evidence="8 10" id="KW-0472">Membrane</keyword>
<feature type="chain" id="PRO_5046196140" evidence="12">
    <location>
        <begin position="29"/>
        <end position="384"/>
    </location>
</feature>
<organism evidence="14 15">
    <name type="scientific">Banduia mediterranea</name>
    <dbReference type="NCBI Taxonomy" id="3075609"/>
    <lineage>
        <taxon>Bacteria</taxon>
        <taxon>Pseudomonadati</taxon>
        <taxon>Pseudomonadota</taxon>
        <taxon>Gammaproteobacteria</taxon>
        <taxon>Nevskiales</taxon>
        <taxon>Algiphilaceae</taxon>
        <taxon>Banduia</taxon>
    </lineage>
</organism>
<dbReference type="SUPFAM" id="SSF103647">
    <property type="entry name" value="TSP type-3 repeat"/>
    <property type="match status" value="1"/>
</dbReference>
<comment type="caution">
    <text evidence="14">The sequence shown here is derived from an EMBL/GenBank/DDBJ whole genome shotgun (WGS) entry which is preliminary data.</text>
</comment>
<keyword evidence="15" id="KW-1185">Reference proteome</keyword>
<dbReference type="RefSeq" id="WP_311363768.1">
    <property type="nucleotide sequence ID" value="NZ_JAVRIC010000003.1"/>
</dbReference>
<dbReference type="InterPro" id="IPR028974">
    <property type="entry name" value="TSP_type-3_rpt"/>
</dbReference>
<evidence type="ECO:0000256" key="11">
    <source>
        <dbReference type="SAM" id="MobiDB-lite"/>
    </source>
</evidence>
<dbReference type="InterPro" id="IPR027385">
    <property type="entry name" value="Beta-barrel_OMP"/>
</dbReference>